<organism evidence="2 3">
    <name type="scientific">Lysinibacillus antri</name>
    <dbReference type="NCBI Taxonomy" id="2498145"/>
    <lineage>
        <taxon>Bacteria</taxon>
        <taxon>Bacillati</taxon>
        <taxon>Bacillota</taxon>
        <taxon>Bacilli</taxon>
        <taxon>Bacillales</taxon>
        <taxon>Bacillaceae</taxon>
        <taxon>Lysinibacillus</taxon>
    </lineage>
</organism>
<evidence type="ECO:0000256" key="1">
    <source>
        <dbReference type="SAM" id="SignalP"/>
    </source>
</evidence>
<keyword evidence="1" id="KW-0732">Signal</keyword>
<gene>
    <name evidence="2" type="ORF">EK386_15945</name>
</gene>
<evidence type="ECO:0000313" key="3">
    <source>
        <dbReference type="Proteomes" id="UP000287910"/>
    </source>
</evidence>
<protein>
    <submittedName>
        <fullName evidence="2">Amidase</fullName>
    </submittedName>
</protein>
<feature type="chain" id="PRO_5018597590" evidence="1">
    <location>
        <begin position="26"/>
        <end position="288"/>
    </location>
</feature>
<name>A0A3S0WES5_9BACI</name>
<comment type="caution">
    <text evidence="2">The sequence shown here is derived from an EMBL/GenBank/DDBJ whole genome shotgun (WGS) entry which is preliminary data.</text>
</comment>
<feature type="signal peptide" evidence="1">
    <location>
        <begin position="1"/>
        <end position="25"/>
    </location>
</feature>
<evidence type="ECO:0000313" key="2">
    <source>
        <dbReference type="EMBL" id="RUL49003.1"/>
    </source>
</evidence>
<dbReference type="AlphaFoldDB" id="A0A3S0WES5"/>
<dbReference type="EMBL" id="RYYR01000028">
    <property type="protein sequence ID" value="RUL49003.1"/>
    <property type="molecule type" value="Genomic_DNA"/>
</dbReference>
<reference evidence="2 3" key="1">
    <citation type="submission" date="2018-12" db="EMBL/GenBank/DDBJ databases">
        <title>Lysinibacillus antri sp. nov., isolated from a cave soil.</title>
        <authorList>
            <person name="Narsing Rao M.P."/>
            <person name="Zhang H."/>
            <person name="Dong Z.-Y."/>
            <person name="Niu X.-K."/>
            <person name="Zhang K."/>
            <person name="Fang B.-Z."/>
            <person name="Kang Y.-Q."/>
            <person name="Xiao M."/>
            <person name="Li W.-J."/>
        </authorList>
    </citation>
    <scope>NUCLEOTIDE SEQUENCE [LARGE SCALE GENOMIC DNA]</scope>
    <source>
        <strain evidence="2 3">SYSU K30002</strain>
    </source>
</reference>
<proteinExistence type="predicted"/>
<sequence length="288" mass="33332">MRRILTTGLFAIILLFFSHMNEASAKEFDRATWIWNPWELVTNETKIIDFLNEKQVTKVYLQIDEEVSQDVYKRFIEKANEANITVFALDGAPNWILKGGYKSQDNLFQWLSTYQQTHSTASFAGVHLDVEPYLAKQWTTNRKAAITSFQILLTRAKTSANQLGLPLEADIPFWYDEVTYKNGFGGGNLAEWIIRKMDGVTIMAYIDSGRQIINQTKLEMFYSLKWKTPITIAVETIDSHEGDDVTFYQEGERSMNRVLLQVKEFYQKNNYHSGEAIHHVDSWMTLGK</sequence>
<accession>A0A3S0WES5</accession>
<dbReference type="Proteomes" id="UP000287910">
    <property type="component" value="Unassembled WGS sequence"/>
</dbReference>
<keyword evidence="3" id="KW-1185">Reference proteome</keyword>
<dbReference type="RefSeq" id="WP_126660177.1">
    <property type="nucleotide sequence ID" value="NZ_RYYR01000028.1"/>
</dbReference>